<accession>A0A078MDX3</accession>
<feature type="domain" description="Porin" evidence="2">
    <location>
        <begin position="10"/>
        <end position="327"/>
    </location>
</feature>
<sequence length="370" mass="41435">MFAPRLLGLAVACLAAAPAFALEQGDYRLNGFGTLGMTYLGGEHDGRSYGINGQTTDSWRFDELSKLGGQLRYGVTDDLTLTAQVIAKAQHDSWDVNLEWFYLSYQATDRLVLRAGRLRNPVYMYSEALDVGFTYPWIRLPDEVYHQVQISSYEGVDFIYTLPLSFGNLSVQANVGQALNSDYFFYDTTEDMDYRKIAGSSVALETNDYGTLRLSYSEADLTLDGILRTTLDGTKGKFTSLGYQYDNGTWITSHEATRLVVEGVIPTKNAFYMMGGRRFGDFLPHVTYAQLDEQSGGRQVSWTYGLNYSLLPNVTLKGEYKRVDTSNEAHGVFVKTGTEYFTDLAMNQLFGIPQPTYDGDIFSVGIDFVF</sequence>
<dbReference type="SUPFAM" id="SSF56935">
    <property type="entry name" value="Porins"/>
    <property type="match status" value="1"/>
</dbReference>
<dbReference type="GO" id="GO:0016020">
    <property type="term" value="C:membrane"/>
    <property type="evidence" value="ECO:0007669"/>
    <property type="project" value="InterPro"/>
</dbReference>
<dbReference type="AlphaFoldDB" id="A0A078MDX3"/>
<evidence type="ECO:0000259" key="2">
    <source>
        <dbReference type="Pfam" id="PF13609"/>
    </source>
</evidence>
<name>A0A078MDX3_9PSED</name>
<dbReference type="OrthoDB" id="197869at2"/>
<proteinExistence type="predicted"/>
<keyword evidence="1" id="KW-0732">Signal</keyword>
<protein>
    <recommendedName>
        <fullName evidence="2">Porin domain-containing protein</fullName>
    </recommendedName>
</protein>
<evidence type="ECO:0000256" key="1">
    <source>
        <dbReference type="SAM" id="SignalP"/>
    </source>
</evidence>
<dbReference type="PATRIC" id="fig|1461581.3.peg.1543"/>
<reference evidence="3" key="1">
    <citation type="submission" date="2014-07" db="EMBL/GenBank/DDBJ databases">
        <authorList>
            <person name="Urmite Genomes Urmite Genomes"/>
        </authorList>
    </citation>
    <scope>NUCLEOTIDE SEQUENCE</scope>
    <source>
        <strain evidence="3">12M76_air</strain>
    </source>
</reference>
<gene>
    <name evidence="3" type="ORF">BN1049_01565</name>
</gene>
<dbReference type="EMBL" id="LM997413">
    <property type="protein sequence ID" value="CEA04455.1"/>
    <property type="molecule type" value="Genomic_DNA"/>
</dbReference>
<dbReference type="GO" id="GO:0015288">
    <property type="term" value="F:porin activity"/>
    <property type="evidence" value="ECO:0007669"/>
    <property type="project" value="InterPro"/>
</dbReference>
<feature type="signal peptide" evidence="1">
    <location>
        <begin position="1"/>
        <end position="21"/>
    </location>
</feature>
<feature type="chain" id="PRO_5007377990" description="Porin domain-containing protein" evidence="1">
    <location>
        <begin position="22"/>
        <end position="370"/>
    </location>
</feature>
<evidence type="ECO:0000313" key="3">
    <source>
        <dbReference type="EMBL" id="CEA04455.1"/>
    </source>
</evidence>
<dbReference type="RefSeq" id="WP_044499213.1">
    <property type="nucleotide sequence ID" value="NZ_LK391969.1"/>
</dbReference>
<dbReference type="InterPro" id="IPR033900">
    <property type="entry name" value="Gram_neg_porin_domain"/>
</dbReference>
<dbReference type="EMBL" id="LK391969">
    <property type="protein sequence ID" value="CEF26632.1"/>
    <property type="molecule type" value="Genomic_DNA"/>
</dbReference>
<dbReference type="Pfam" id="PF13609">
    <property type="entry name" value="Porin_4"/>
    <property type="match status" value="1"/>
</dbReference>
<organism evidence="3">
    <name type="scientific">Pseudomonas saudimassiliensis</name>
    <dbReference type="NCBI Taxonomy" id="1461581"/>
    <lineage>
        <taxon>Bacteria</taxon>
        <taxon>Pseudomonadati</taxon>
        <taxon>Pseudomonadota</taxon>
        <taxon>Gammaproteobacteria</taxon>
        <taxon>Pseudomonadales</taxon>
        <taxon>Pseudomonadaceae</taxon>
        <taxon>Pseudomonas</taxon>
    </lineage>
</organism>